<organism evidence="1 2">
    <name type="scientific">Lactuca saligna</name>
    <name type="common">Willowleaf lettuce</name>
    <dbReference type="NCBI Taxonomy" id="75948"/>
    <lineage>
        <taxon>Eukaryota</taxon>
        <taxon>Viridiplantae</taxon>
        <taxon>Streptophyta</taxon>
        <taxon>Embryophyta</taxon>
        <taxon>Tracheophyta</taxon>
        <taxon>Spermatophyta</taxon>
        <taxon>Magnoliopsida</taxon>
        <taxon>eudicotyledons</taxon>
        <taxon>Gunneridae</taxon>
        <taxon>Pentapetalae</taxon>
        <taxon>asterids</taxon>
        <taxon>campanulids</taxon>
        <taxon>Asterales</taxon>
        <taxon>Asteraceae</taxon>
        <taxon>Cichorioideae</taxon>
        <taxon>Cichorieae</taxon>
        <taxon>Lactucinae</taxon>
        <taxon>Lactuca</taxon>
    </lineage>
</organism>
<keyword evidence="2" id="KW-1185">Reference proteome</keyword>
<name>A0AA35YP47_LACSI</name>
<proteinExistence type="predicted"/>
<accession>A0AA35YP47</accession>
<evidence type="ECO:0000313" key="2">
    <source>
        <dbReference type="Proteomes" id="UP001177003"/>
    </source>
</evidence>
<dbReference type="Proteomes" id="UP001177003">
    <property type="component" value="Chromosome 3"/>
</dbReference>
<reference evidence="1" key="1">
    <citation type="submission" date="2023-04" db="EMBL/GenBank/DDBJ databases">
        <authorList>
            <person name="Vijverberg K."/>
            <person name="Xiong W."/>
            <person name="Schranz E."/>
        </authorList>
    </citation>
    <scope>NUCLEOTIDE SEQUENCE</scope>
</reference>
<gene>
    <name evidence="1" type="ORF">LSALG_LOCUS17440</name>
</gene>
<protein>
    <submittedName>
        <fullName evidence="1">Uncharacterized protein</fullName>
    </submittedName>
</protein>
<dbReference type="AlphaFoldDB" id="A0AA35YP47"/>
<evidence type="ECO:0000313" key="1">
    <source>
        <dbReference type="EMBL" id="CAI9277516.1"/>
    </source>
</evidence>
<dbReference type="EMBL" id="OX465079">
    <property type="protein sequence ID" value="CAI9277516.1"/>
    <property type="molecule type" value="Genomic_DNA"/>
</dbReference>
<sequence>MLAANGDHQRSTKPRALAVAVAYLWGYDHHLSLSATTVSEAEAAVEQVAIAITPLLLVLSANCFNIAPRRLIHSTTAVATRNCCCQWESSPCHVLILFLCFHSGVAPLLPVS</sequence>